<evidence type="ECO:0000313" key="2">
    <source>
        <dbReference type="EMBL" id="RUA22759.1"/>
    </source>
</evidence>
<evidence type="ECO:0000256" key="1">
    <source>
        <dbReference type="SAM" id="MobiDB-lite"/>
    </source>
</evidence>
<sequence>MAVPPGEGCRALLRRIAPAAVPWAWMALQCRTGNIMFKGHVPKAPSRRQFDPRQSSSALNQGDASFPTSGRSSAIAAATQFLFFCGLQWDSAGLDATDRGRPSSPIPSSCGSGC</sequence>
<accession>A0A432JJJ8</accession>
<dbReference type="EMBL" id="RXHI01000010">
    <property type="protein sequence ID" value="RUA22759.1"/>
    <property type="molecule type" value="Genomic_DNA"/>
</dbReference>
<organism evidence="2">
    <name type="scientific">Billgrantia gudaonensis</name>
    <dbReference type="NCBI Taxonomy" id="376427"/>
    <lineage>
        <taxon>Bacteria</taxon>
        <taxon>Pseudomonadati</taxon>
        <taxon>Pseudomonadota</taxon>
        <taxon>Gammaproteobacteria</taxon>
        <taxon>Oceanospirillales</taxon>
        <taxon>Halomonadaceae</taxon>
        <taxon>Billgrantia</taxon>
    </lineage>
</organism>
<name>A0A432JJJ8_9GAMM</name>
<proteinExistence type="predicted"/>
<feature type="compositionally biased region" description="Polar residues" evidence="1">
    <location>
        <begin position="52"/>
        <end position="70"/>
    </location>
</feature>
<protein>
    <submittedName>
        <fullName evidence="2">Uncharacterized protein</fullName>
    </submittedName>
</protein>
<gene>
    <name evidence="2" type="ORF">DSL92_03960</name>
</gene>
<reference evidence="2" key="1">
    <citation type="submission" date="2018-12" db="EMBL/GenBank/DDBJ databases">
        <authorList>
            <person name="Jadhav K."/>
            <person name="Kushwaha B."/>
            <person name="Jadhav I."/>
        </authorList>
    </citation>
    <scope>NUCLEOTIDE SEQUENCE [LARGE SCALE GENOMIC DNA]</scope>
    <source>
        <strain evidence="2">SBS 10</strain>
    </source>
</reference>
<dbReference type="AlphaFoldDB" id="A0A432JJJ8"/>
<feature type="region of interest" description="Disordered" evidence="1">
    <location>
        <begin position="41"/>
        <end position="70"/>
    </location>
</feature>
<comment type="caution">
    <text evidence="2">The sequence shown here is derived from an EMBL/GenBank/DDBJ whole genome shotgun (WGS) entry which is preliminary data.</text>
</comment>